<feature type="domain" description="LysM" evidence="3">
    <location>
        <begin position="31"/>
        <end position="75"/>
    </location>
</feature>
<keyword evidence="1" id="KW-0611">Plant defense</keyword>
<gene>
    <name evidence="4" type="ORF">OXX778_LOCUS22111</name>
</gene>
<sequence length="258" mass="28322">MRLNPGLNCQLLSIGKQICIKSTPPIRSCGKYYTVKPGDYCFMIAQNNGISLIDFNNLNSGINCNSLKVGQTVCIAGGSGSLVTKDEFLKAVVSSGYKTPRDDQYVNFVSKAAPDGGFVYLSEIACLQNGCAGSYVTADDYPGQKYYGRGYIQLTWSYNYKAASQDLYNDLRLYTNANQVALDDGISWAVSFWYWKKKVHSRPGVSSGQFGATTNAINGALECSGPFTSKARQRFEIYKKVLVAFSIFEGPIENGCYN</sequence>
<proteinExistence type="predicted"/>
<dbReference type="Gene3D" id="1.10.530.10">
    <property type="match status" value="1"/>
</dbReference>
<keyword evidence="5" id="KW-1185">Reference proteome</keyword>
<dbReference type="SUPFAM" id="SSF53955">
    <property type="entry name" value="Lysozyme-like"/>
    <property type="match status" value="1"/>
</dbReference>
<reference evidence="4" key="1">
    <citation type="submission" date="2021-02" db="EMBL/GenBank/DDBJ databases">
        <authorList>
            <person name="Nowell W R."/>
        </authorList>
    </citation>
    <scope>NUCLEOTIDE SEQUENCE</scope>
    <source>
        <strain evidence="4">Ploen Becks lab</strain>
    </source>
</reference>
<dbReference type="PANTHER" id="PTHR22595">
    <property type="entry name" value="CHITINASE-RELATED"/>
    <property type="match status" value="1"/>
</dbReference>
<protein>
    <recommendedName>
        <fullName evidence="3">LysM domain-containing protein</fullName>
    </recommendedName>
</protein>
<dbReference type="GO" id="GO:0006952">
    <property type="term" value="P:defense response"/>
    <property type="evidence" value="ECO:0007669"/>
    <property type="project" value="UniProtKB-KW"/>
</dbReference>
<evidence type="ECO:0000313" key="5">
    <source>
        <dbReference type="Proteomes" id="UP000663879"/>
    </source>
</evidence>
<organism evidence="4 5">
    <name type="scientific">Brachionus calyciflorus</name>
    <dbReference type="NCBI Taxonomy" id="104777"/>
    <lineage>
        <taxon>Eukaryota</taxon>
        <taxon>Metazoa</taxon>
        <taxon>Spiralia</taxon>
        <taxon>Gnathifera</taxon>
        <taxon>Rotifera</taxon>
        <taxon>Eurotatoria</taxon>
        <taxon>Monogononta</taxon>
        <taxon>Pseudotrocha</taxon>
        <taxon>Ploima</taxon>
        <taxon>Brachionidae</taxon>
        <taxon>Brachionus</taxon>
    </lineage>
</organism>
<evidence type="ECO:0000256" key="1">
    <source>
        <dbReference type="ARBA" id="ARBA00022821"/>
    </source>
</evidence>
<dbReference type="SUPFAM" id="SSF54106">
    <property type="entry name" value="LysM domain"/>
    <property type="match status" value="1"/>
</dbReference>
<dbReference type="InterPro" id="IPR036779">
    <property type="entry name" value="LysM_dom_sf"/>
</dbReference>
<dbReference type="Pfam" id="PF01476">
    <property type="entry name" value="LysM"/>
    <property type="match status" value="1"/>
</dbReference>
<dbReference type="Gene3D" id="3.10.350.10">
    <property type="entry name" value="LysM domain"/>
    <property type="match status" value="1"/>
</dbReference>
<dbReference type="GO" id="GO:0006032">
    <property type="term" value="P:chitin catabolic process"/>
    <property type="evidence" value="ECO:0007669"/>
    <property type="project" value="InterPro"/>
</dbReference>
<dbReference type="PROSITE" id="PS51782">
    <property type="entry name" value="LYSM"/>
    <property type="match status" value="1"/>
</dbReference>
<dbReference type="EMBL" id="CAJNOC010008944">
    <property type="protein sequence ID" value="CAF1122657.1"/>
    <property type="molecule type" value="Genomic_DNA"/>
</dbReference>
<dbReference type="SMART" id="SM00257">
    <property type="entry name" value="LysM"/>
    <property type="match status" value="1"/>
</dbReference>
<evidence type="ECO:0000259" key="3">
    <source>
        <dbReference type="PROSITE" id="PS51782"/>
    </source>
</evidence>
<dbReference type="InterPro" id="IPR018392">
    <property type="entry name" value="LysM"/>
</dbReference>
<dbReference type="CDD" id="cd00325">
    <property type="entry name" value="chitinase_GH19"/>
    <property type="match status" value="1"/>
</dbReference>
<keyword evidence="2" id="KW-1015">Disulfide bond</keyword>
<dbReference type="CDD" id="cd00118">
    <property type="entry name" value="LysM"/>
    <property type="match status" value="1"/>
</dbReference>
<dbReference type="Pfam" id="PF00182">
    <property type="entry name" value="Glyco_hydro_19"/>
    <property type="match status" value="1"/>
</dbReference>
<name>A0A814QQ18_9BILA</name>
<accession>A0A814QQ18</accession>
<evidence type="ECO:0000313" key="4">
    <source>
        <dbReference type="EMBL" id="CAF1122657.1"/>
    </source>
</evidence>
<dbReference type="Proteomes" id="UP000663879">
    <property type="component" value="Unassembled WGS sequence"/>
</dbReference>
<dbReference type="OrthoDB" id="5985073at2759"/>
<dbReference type="GO" id="GO:0004568">
    <property type="term" value="F:chitinase activity"/>
    <property type="evidence" value="ECO:0007669"/>
    <property type="project" value="InterPro"/>
</dbReference>
<dbReference type="PANTHER" id="PTHR22595:SF79">
    <property type="entry name" value="CHITINASE 12"/>
    <property type="match status" value="1"/>
</dbReference>
<dbReference type="InterPro" id="IPR023346">
    <property type="entry name" value="Lysozyme-like_dom_sf"/>
</dbReference>
<comment type="caution">
    <text evidence="4">The sequence shown here is derived from an EMBL/GenBank/DDBJ whole genome shotgun (WGS) entry which is preliminary data.</text>
</comment>
<dbReference type="AlphaFoldDB" id="A0A814QQ18"/>
<evidence type="ECO:0000256" key="2">
    <source>
        <dbReference type="ARBA" id="ARBA00023157"/>
    </source>
</evidence>
<dbReference type="GO" id="GO:0016998">
    <property type="term" value="P:cell wall macromolecule catabolic process"/>
    <property type="evidence" value="ECO:0007669"/>
    <property type="project" value="InterPro"/>
</dbReference>
<dbReference type="InterPro" id="IPR000726">
    <property type="entry name" value="Glyco_hydro_19_cat"/>
</dbReference>